<dbReference type="InterPro" id="IPR007167">
    <property type="entry name" value="Fe-transptr_FeoA-like"/>
</dbReference>
<evidence type="ECO:0000256" key="1">
    <source>
        <dbReference type="ARBA" id="ARBA00023004"/>
    </source>
</evidence>
<evidence type="ECO:0000313" key="3">
    <source>
        <dbReference type="EMBL" id="ARU49684.1"/>
    </source>
</evidence>
<keyword evidence="4" id="KW-1185">Reference proteome</keyword>
<dbReference type="Proteomes" id="UP000196005">
    <property type="component" value="Chromosome"/>
</dbReference>
<reference evidence="4" key="1">
    <citation type="submission" date="2017-05" db="EMBL/GenBank/DDBJ databases">
        <title>Dechlorination kinetics govern the competition between two new strains of the genus Sulfurospirillum.</title>
        <authorList>
            <person name="Buttet G.F."/>
            <person name="Murray A.M."/>
            <person name="Goris T."/>
            <person name="Burion M."/>
            <person name="Lin B."/>
            <person name="Rolle M."/>
            <person name="Maillard J."/>
        </authorList>
    </citation>
    <scope>NUCLEOTIDE SEQUENCE [LARGE SCALE GENOMIC DNA]</scope>
    <source>
        <strain evidence="4">SL2-1</strain>
    </source>
</reference>
<evidence type="ECO:0000313" key="4">
    <source>
        <dbReference type="Proteomes" id="UP000196005"/>
    </source>
</evidence>
<feature type="domain" description="Ferrous iron transporter FeoA-like" evidence="2">
    <location>
        <begin position="2"/>
        <end position="74"/>
    </location>
</feature>
<dbReference type="AlphaFoldDB" id="A0A1Y0HQS0"/>
<dbReference type="SMART" id="SM00899">
    <property type="entry name" value="FeoA"/>
    <property type="match status" value="1"/>
</dbReference>
<name>A0A1Y0HQS0_9BACT</name>
<dbReference type="PANTHER" id="PTHR42954:SF2">
    <property type="entry name" value="FE(2+) TRANSPORT PROTEIN A"/>
    <property type="match status" value="1"/>
</dbReference>
<gene>
    <name evidence="3" type="ORF">Sdiek1_2534</name>
</gene>
<dbReference type="InterPro" id="IPR008988">
    <property type="entry name" value="Transcriptional_repressor_C"/>
</dbReference>
<dbReference type="Pfam" id="PF04023">
    <property type="entry name" value="FeoA"/>
    <property type="match status" value="1"/>
</dbReference>
<evidence type="ECO:0000259" key="2">
    <source>
        <dbReference type="SMART" id="SM00899"/>
    </source>
</evidence>
<dbReference type="InterPro" id="IPR038157">
    <property type="entry name" value="FeoA_core_dom"/>
</dbReference>
<dbReference type="KEGG" id="suls:Sdiek1_2534"/>
<proteinExistence type="predicted"/>
<organism evidence="3 4">
    <name type="scientific">Sulfurospirillum diekertiae</name>
    <dbReference type="NCBI Taxonomy" id="1854492"/>
    <lineage>
        <taxon>Bacteria</taxon>
        <taxon>Pseudomonadati</taxon>
        <taxon>Campylobacterota</taxon>
        <taxon>Epsilonproteobacteria</taxon>
        <taxon>Campylobacterales</taxon>
        <taxon>Sulfurospirillaceae</taxon>
        <taxon>Sulfurospirillum</taxon>
    </lineage>
</organism>
<dbReference type="RefSeq" id="WP_238098997.1">
    <property type="nucleotide sequence ID" value="NZ_CP021416.1"/>
</dbReference>
<dbReference type="InterPro" id="IPR052713">
    <property type="entry name" value="FeoA"/>
</dbReference>
<protein>
    <submittedName>
        <fullName evidence="3">Fe(2+) transport protein A</fullName>
    </submittedName>
</protein>
<dbReference type="EMBL" id="CP021416">
    <property type="protein sequence ID" value="ARU49684.1"/>
    <property type="molecule type" value="Genomic_DNA"/>
</dbReference>
<dbReference type="Gene3D" id="2.30.30.90">
    <property type="match status" value="1"/>
</dbReference>
<sequence>MIDLSHIAKNQKAHIKSIHAQNTLKKRLLSLGFGIGKEVEVVETSLQKNTIKVSLGYSSIALRFDEAKLIEVEVA</sequence>
<keyword evidence="1" id="KW-0408">Iron</keyword>
<dbReference type="PANTHER" id="PTHR42954">
    <property type="entry name" value="FE(2+) TRANSPORT PROTEIN A"/>
    <property type="match status" value="1"/>
</dbReference>
<dbReference type="GO" id="GO:0046914">
    <property type="term" value="F:transition metal ion binding"/>
    <property type="evidence" value="ECO:0007669"/>
    <property type="project" value="InterPro"/>
</dbReference>
<dbReference type="SUPFAM" id="SSF50037">
    <property type="entry name" value="C-terminal domain of transcriptional repressors"/>
    <property type="match status" value="1"/>
</dbReference>
<accession>A0A1Y0HQS0</accession>